<dbReference type="EMBL" id="JBHTIS010000381">
    <property type="protein sequence ID" value="MFD1045687.1"/>
    <property type="molecule type" value="Genomic_DNA"/>
</dbReference>
<comment type="caution">
    <text evidence="1">The sequence shown here is derived from an EMBL/GenBank/DDBJ whole genome shotgun (WGS) entry which is preliminary data.</text>
</comment>
<evidence type="ECO:0000313" key="1">
    <source>
        <dbReference type="EMBL" id="MFD1045687.1"/>
    </source>
</evidence>
<sequence length="309" mass="34570">MSDEEIYDAARLVREVFVAMLDDEWPASGVPVNQMDGVDRDVKLYVSIDPQKVADEYERVHKVALEIGANYDAVGALRESIRHLTNWTGAAADEFKKQIDKVEVFCDEQQMRLLRGLAGLAATYAVAVEGRASFHSLLVATQAAGHNEIEDQEKEDAKLKSALLFDIAGGLLEGDPKKLLTSATVHAVEIGKDFVDRVIEGGDADKVMDSYRREADLLNRSFEDGLNRIAHDFDNQITDACQPSEMYKPLPPICDVNSPDFRWENFQDTVHDPGPIGPTIEDERKKMLTEKEQQTEIDRRLNPGGRRVV</sequence>
<proteinExistence type="predicted"/>
<accession>A0ABW3M5X4</accession>
<evidence type="ECO:0008006" key="3">
    <source>
        <dbReference type="Google" id="ProtNLM"/>
    </source>
</evidence>
<keyword evidence="2" id="KW-1185">Reference proteome</keyword>
<organism evidence="1 2">
    <name type="scientific">Kibdelosporangium lantanae</name>
    <dbReference type="NCBI Taxonomy" id="1497396"/>
    <lineage>
        <taxon>Bacteria</taxon>
        <taxon>Bacillati</taxon>
        <taxon>Actinomycetota</taxon>
        <taxon>Actinomycetes</taxon>
        <taxon>Pseudonocardiales</taxon>
        <taxon>Pseudonocardiaceae</taxon>
        <taxon>Kibdelosporangium</taxon>
    </lineage>
</organism>
<evidence type="ECO:0000313" key="2">
    <source>
        <dbReference type="Proteomes" id="UP001597045"/>
    </source>
</evidence>
<protein>
    <recommendedName>
        <fullName evidence="3">WXG100 family type VII secretion target</fullName>
    </recommendedName>
</protein>
<dbReference type="Proteomes" id="UP001597045">
    <property type="component" value="Unassembled WGS sequence"/>
</dbReference>
<gene>
    <name evidence="1" type="ORF">ACFQ1S_08975</name>
</gene>
<name>A0ABW3M5X4_9PSEU</name>
<reference evidence="2" key="1">
    <citation type="journal article" date="2019" name="Int. J. Syst. Evol. Microbiol.">
        <title>The Global Catalogue of Microorganisms (GCM) 10K type strain sequencing project: providing services to taxonomists for standard genome sequencing and annotation.</title>
        <authorList>
            <consortium name="The Broad Institute Genomics Platform"/>
            <consortium name="The Broad Institute Genome Sequencing Center for Infectious Disease"/>
            <person name="Wu L."/>
            <person name="Ma J."/>
        </authorList>
    </citation>
    <scope>NUCLEOTIDE SEQUENCE [LARGE SCALE GENOMIC DNA]</scope>
    <source>
        <strain evidence="2">JCM 31486</strain>
    </source>
</reference>